<evidence type="ECO:0000313" key="3">
    <source>
        <dbReference type="Proteomes" id="UP000784294"/>
    </source>
</evidence>
<dbReference type="Proteomes" id="UP000784294">
    <property type="component" value="Unassembled WGS sequence"/>
</dbReference>
<dbReference type="EMBL" id="CAAALY010068475">
    <property type="protein sequence ID" value="VEL24578.1"/>
    <property type="molecule type" value="Genomic_DNA"/>
</dbReference>
<evidence type="ECO:0000256" key="1">
    <source>
        <dbReference type="SAM" id="MobiDB-lite"/>
    </source>
</evidence>
<feature type="region of interest" description="Disordered" evidence="1">
    <location>
        <begin position="1"/>
        <end position="51"/>
    </location>
</feature>
<organism evidence="2 3">
    <name type="scientific">Protopolystoma xenopodis</name>
    <dbReference type="NCBI Taxonomy" id="117903"/>
    <lineage>
        <taxon>Eukaryota</taxon>
        <taxon>Metazoa</taxon>
        <taxon>Spiralia</taxon>
        <taxon>Lophotrochozoa</taxon>
        <taxon>Platyhelminthes</taxon>
        <taxon>Monogenea</taxon>
        <taxon>Polyopisthocotylea</taxon>
        <taxon>Polystomatidea</taxon>
        <taxon>Polystomatidae</taxon>
        <taxon>Protopolystoma</taxon>
    </lineage>
</organism>
<feature type="region of interest" description="Disordered" evidence="1">
    <location>
        <begin position="75"/>
        <end position="114"/>
    </location>
</feature>
<comment type="caution">
    <text evidence="2">The sequence shown here is derived from an EMBL/GenBank/DDBJ whole genome shotgun (WGS) entry which is preliminary data.</text>
</comment>
<dbReference type="AlphaFoldDB" id="A0A3S5FED1"/>
<sequence length="251" mass="26581">MPSDVLLTSAGGGTLKEIHRHPVGRPLPGYSEQSYSLNPNSEEENSNQSHPAVTHALAQGHLLLMDQLQSVHVRNGIPGSQTAGSTSTTSSSSSRRHVPIGVSPSHQHCQYQQPHPQMTAVAVSGTYGQAYTHSAHSLQSASTIGQAAEVGAALTTAGIGMISGANSTIGSGLRVNTVENTLNRETQLLNVRVGRTKQAGQAARDRPAGLASNKSVPVDRLTVDREEEDPGNVHITLLMINIFFKALMKFI</sequence>
<proteinExistence type="predicted"/>
<gene>
    <name evidence="2" type="ORF">PXEA_LOCUS18018</name>
</gene>
<protein>
    <submittedName>
        <fullName evidence="2">Uncharacterized protein</fullName>
    </submittedName>
</protein>
<accession>A0A3S5FED1</accession>
<feature type="compositionally biased region" description="Low complexity" evidence="1">
    <location>
        <begin position="104"/>
        <end position="114"/>
    </location>
</feature>
<feature type="compositionally biased region" description="Polar residues" evidence="1">
    <location>
        <begin position="75"/>
        <end position="84"/>
    </location>
</feature>
<keyword evidence="3" id="KW-1185">Reference proteome</keyword>
<reference evidence="2" key="1">
    <citation type="submission" date="2018-11" db="EMBL/GenBank/DDBJ databases">
        <authorList>
            <consortium name="Pathogen Informatics"/>
        </authorList>
    </citation>
    <scope>NUCLEOTIDE SEQUENCE</scope>
</reference>
<name>A0A3S5FED1_9PLAT</name>
<evidence type="ECO:0000313" key="2">
    <source>
        <dbReference type="EMBL" id="VEL24578.1"/>
    </source>
</evidence>